<dbReference type="EMBL" id="VLLI01000013">
    <property type="protein sequence ID" value="TWI96260.1"/>
    <property type="molecule type" value="Genomic_DNA"/>
</dbReference>
<dbReference type="SUPFAM" id="SSF63380">
    <property type="entry name" value="Riboflavin synthase domain-like"/>
    <property type="match status" value="1"/>
</dbReference>
<dbReference type="Proteomes" id="UP000317010">
    <property type="component" value="Unassembled WGS sequence"/>
</dbReference>
<dbReference type="InterPro" id="IPR050415">
    <property type="entry name" value="MRET"/>
</dbReference>
<dbReference type="GO" id="GO:0016491">
    <property type="term" value="F:oxidoreductase activity"/>
    <property type="evidence" value="ECO:0007669"/>
    <property type="project" value="InterPro"/>
</dbReference>
<accession>A0A562TTZ2</accession>
<comment type="caution">
    <text evidence="2">The sequence shown here is derived from an EMBL/GenBank/DDBJ whole genome shotgun (WGS) entry which is preliminary data.</text>
</comment>
<dbReference type="InterPro" id="IPR017938">
    <property type="entry name" value="Riboflavin_synthase-like_b-brl"/>
</dbReference>
<dbReference type="Pfam" id="PF00175">
    <property type="entry name" value="NAD_binding_1"/>
    <property type="match status" value="1"/>
</dbReference>
<reference evidence="2 3" key="1">
    <citation type="submission" date="2019-07" db="EMBL/GenBank/DDBJ databases">
        <title>Genomic Encyclopedia of Archaeal and Bacterial Type Strains, Phase II (KMG-II): from individual species to whole genera.</title>
        <authorList>
            <person name="Goeker M."/>
        </authorList>
    </citation>
    <scope>NUCLEOTIDE SEQUENCE [LARGE SCALE GENOMIC DNA]</scope>
    <source>
        <strain evidence="2 3">ATCC BAA-1854</strain>
    </source>
</reference>
<dbReference type="Gene3D" id="2.40.30.10">
    <property type="entry name" value="Translation factors"/>
    <property type="match status" value="1"/>
</dbReference>
<keyword evidence="3" id="KW-1185">Reference proteome</keyword>
<dbReference type="OrthoDB" id="9789468at2"/>
<dbReference type="InterPro" id="IPR017927">
    <property type="entry name" value="FAD-bd_FR_type"/>
</dbReference>
<name>A0A562TTZ2_9SPHI</name>
<dbReference type="RefSeq" id="WP_144915313.1">
    <property type="nucleotide sequence ID" value="NZ_VLLI01000013.1"/>
</dbReference>
<dbReference type="InterPro" id="IPR039261">
    <property type="entry name" value="FNR_nucleotide-bd"/>
</dbReference>
<dbReference type="Gene3D" id="3.40.50.80">
    <property type="entry name" value="Nucleotide-binding domain of ferredoxin-NADP reductase (FNR) module"/>
    <property type="match status" value="1"/>
</dbReference>
<dbReference type="InterPro" id="IPR001709">
    <property type="entry name" value="Flavoprot_Pyr_Nucl_cyt_Rdtase"/>
</dbReference>
<sequence>MEKHIVKVLKTEMVTHNVKRFTLEKPKGYSFISGQATDVSINKHGLENEFRPFTFTCLNSDNHLEFTIKIYKGHNGITERLLDVNSGDELILHDVFGAINYKGPGLFIAGGAGITPFISILRMLKHDHKLTGCTLLFANRTEDDIIIKDELDEMLGENHIDIISKPKSTGKQGRRIDIELLKQFVSKQYQYYYICGPDEFVSGLKTNLIELCVNEKNIVIEE</sequence>
<dbReference type="PRINTS" id="PR00410">
    <property type="entry name" value="PHEHYDRXLASE"/>
</dbReference>
<dbReference type="AlphaFoldDB" id="A0A562TTZ2"/>
<evidence type="ECO:0000259" key="1">
    <source>
        <dbReference type="PROSITE" id="PS51384"/>
    </source>
</evidence>
<dbReference type="SUPFAM" id="SSF52343">
    <property type="entry name" value="Ferredoxin reductase-like, C-terminal NADP-linked domain"/>
    <property type="match status" value="1"/>
</dbReference>
<proteinExistence type="predicted"/>
<evidence type="ECO:0000313" key="2">
    <source>
        <dbReference type="EMBL" id="TWI96260.1"/>
    </source>
</evidence>
<dbReference type="PANTHER" id="PTHR47354">
    <property type="entry name" value="NADH OXIDOREDUCTASE HCR"/>
    <property type="match status" value="1"/>
</dbReference>
<evidence type="ECO:0000313" key="3">
    <source>
        <dbReference type="Proteomes" id="UP000317010"/>
    </source>
</evidence>
<feature type="domain" description="FAD-binding FR-type" evidence="1">
    <location>
        <begin position="1"/>
        <end position="102"/>
    </location>
</feature>
<dbReference type="PROSITE" id="PS51384">
    <property type="entry name" value="FAD_FR"/>
    <property type="match status" value="1"/>
</dbReference>
<dbReference type="Pfam" id="PF08022">
    <property type="entry name" value="FAD_binding_8"/>
    <property type="match status" value="1"/>
</dbReference>
<protein>
    <recommendedName>
        <fullName evidence="1">FAD-binding FR-type domain-containing protein</fullName>
    </recommendedName>
</protein>
<organism evidence="2 3">
    <name type="scientific">Mucilaginibacter frigoritolerans</name>
    <dbReference type="NCBI Taxonomy" id="652788"/>
    <lineage>
        <taxon>Bacteria</taxon>
        <taxon>Pseudomonadati</taxon>
        <taxon>Bacteroidota</taxon>
        <taxon>Sphingobacteriia</taxon>
        <taxon>Sphingobacteriales</taxon>
        <taxon>Sphingobacteriaceae</taxon>
        <taxon>Mucilaginibacter</taxon>
    </lineage>
</organism>
<dbReference type="PANTHER" id="PTHR47354:SF5">
    <property type="entry name" value="PROTEIN RFBI"/>
    <property type="match status" value="1"/>
</dbReference>
<dbReference type="InterPro" id="IPR001433">
    <property type="entry name" value="OxRdtase_FAD/NAD-bd"/>
</dbReference>
<dbReference type="InterPro" id="IPR013112">
    <property type="entry name" value="FAD-bd_8"/>
</dbReference>
<dbReference type="PRINTS" id="PR00371">
    <property type="entry name" value="FPNCR"/>
</dbReference>
<gene>
    <name evidence="2" type="ORF">JN11_03994</name>
</gene>